<keyword evidence="1" id="KW-0645">Protease</keyword>
<accession>A0A518RJB4</accession>
<dbReference type="Proteomes" id="UP000318055">
    <property type="component" value="Chromosome"/>
</dbReference>
<dbReference type="GO" id="GO:0006508">
    <property type="term" value="P:proteolysis"/>
    <property type="evidence" value="ECO:0007669"/>
    <property type="project" value="UniProtKB-KW"/>
</dbReference>
<proteinExistence type="predicted"/>
<evidence type="ECO:0000313" key="1">
    <source>
        <dbReference type="EMBL" id="QDX27511.1"/>
    </source>
</evidence>
<organism evidence="1 2">
    <name type="scientific">Sphingomonas suaedae</name>
    <dbReference type="NCBI Taxonomy" id="2599297"/>
    <lineage>
        <taxon>Bacteria</taxon>
        <taxon>Pseudomonadati</taxon>
        <taxon>Pseudomonadota</taxon>
        <taxon>Alphaproteobacteria</taxon>
        <taxon>Sphingomonadales</taxon>
        <taxon>Sphingomonadaceae</taxon>
        <taxon>Sphingomonas</taxon>
    </lineage>
</organism>
<dbReference type="AlphaFoldDB" id="A0A518RJB4"/>
<dbReference type="KEGG" id="ssua:FPZ54_16880"/>
<keyword evidence="1" id="KW-0482">Metalloprotease</keyword>
<sequence>MGDESQSAPGLEPLAYHCQIVEHLRGNEPEIWAWASSLQARAEQVQEMRTYLLRETYRIDAAAHPEVHEDIAAVLAKLEIDAPFTLYQAADGAMNAALCFVPGEIHLLFHGPVLEKLSREERVALLGHELAHYRLWSIEGGAYYTATTILDHALAYPGASPSHIETARLYRLHTELYADRGGAVAANASGPAIATLVKTMTGLTTVDPEAYLRQAGEAGRDARASQGETHPEIFLRAQALDKWWRNDPDTETWIDRRIRGPLSLAALDLPRQYEATAITRGFLTRLATHPAADDAATTLLRRYFPDWEPGEEAVSDTLISADRLDGSFRDFLVSLSLDVAMADPDPEGRNTMLTVGAEIASLYDGVDAFKAALKRDLKLTRPAIDRIFAKLKKAKA</sequence>
<dbReference type="OrthoDB" id="271491at2"/>
<protein>
    <submittedName>
        <fullName evidence="1">M48 family metalloprotease</fullName>
    </submittedName>
</protein>
<dbReference type="EMBL" id="CP042239">
    <property type="protein sequence ID" value="QDX27511.1"/>
    <property type="molecule type" value="Genomic_DNA"/>
</dbReference>
<name>A0A518RJB4_9SPHN</name>
<evidence type="ECO:0000313" key="2">
    <source>
        <dbReference type="Proteomes" id="UP000318055"/>
    </source>
</evidence>
<reference evidence="1 2" key="1">
    <citation type="submission" date="2019-07" db="EMBL/GenBank/DDBJ databases">
        <title>Sphingomonas alkalisoli sp. nov., isolated from rhizosphere soil of Suaedae salsa.</title>
        <authorList>
            <person name="Zhang H."/>
            <person name="Xu L."/>
            <person name="Zhang J.-X."/>
            <person name="Sun J.-Q."/>
        </authorList>
    </citation>
    <scope>NUCLEOTIDE SEQUENCE [LARGE SCALE GENOMIC DNA]</scope>
    <source>
        <strain evidence="1 2">XS-10</strain>
    </source>
</reference>
<keyword evidence="1" id="KW-0378">Hydrolase</keyword>
<dbReference type="Gene3D" id="3.30.2010.10">
    <property type="entry name" value="Metalloproteases ('zincins'), catalytic domain"/>
    <property type="match status" value="1"/>
</dbReference>
<keyword evidence="2" id="KW-1185">Reference proteome</keyword>
<dbReference type="RefSeq" id="WP_145848986.1">
    <property type="nucleotide sequence ID" value="NZ_CP042239.1"/>
</dbReference>
<dbReference type="GO" id="GO:0008237">
    <property type="term" value="F:metallopeptidase activity"/>
    <property type="evidence" value="ECO:0007669"/>
    <property type="project" value="UniProtKB-KW"/>
</dbReference>
<gene>
    <name evidence="1" type="ORF">FPZ54_16880</name>
</gene>